<dbReference type="EMBL" id="VKDB01000010">
    <property type="protein sequence ID" value="TSA84694.1"/>
    <property type="molecule type" value="Genomic_DNA"/>
</dbReference>
<evidence type="ECO:0000313" key="3">
    <source>
        <dbReference type="Proteomes" id="UP000316092"/>
    </source>
</evidence>
<name>A0A553UWW3_9DEIO</name>
<dbReference type="AlphaFoldDB" id="A0A553UWW3"/>
<dbReference type="Proteomes" id="UP000316092">
    <property type="component" value="Unassembled WGS sequence"/>
</dbReference>
<keyword evidence="3" id="KW-1185">Reference proteome</keyword>
<sequence>MNKTICRVVVLGAVSLLSTGPASSGLAVSVLAVSAPATTTAAAQTVAEKAVQIRARALLEEFYAVKLERLWAAFTPDVKAQWGTFDGFTQYRKTGVEQFGAQKELVAEKTFVRGGVTYYVRSATFEKSPQVVWAVAFGFDQLGRVSDFGISLEHDRSGDQVALGSF</sequence>
<evidence type="ECO:0000256" key="1">
    <source>
        <dbReference type="SAM" id="SignalP"/>
    </source>
</evidence>
<reference evidence="2 3" key="1">
    <citation type="submission" date="2019-07" db="EMBL/GenBank/DDBJ databases">
        <title>Deinococcus detaillus sp. nov., isolated from humus soil in Antarctica.</title>
        <authorList>
            <person name="Zhang K."/>
        </authorList>
    </citation>
    <scope>NUCLEOTIDE SEQUENCE [LARGE SCALE GENOMIC DNA]</scope>
    <source>
        <strain evidence="2 3">H1</strain>
    </source>
</reference>
<organism evidence="2 3">
    <name type="scientific">Deinococcus detaillensis</name>
    <dbReference type="NCBI Taxonomy" id="2592048"/>
    <lineage>
        <taxon>Bacteria</taxon>
        <taxon>Thermotogati</taxon>
        <taxon>Deinococcota</taxon>
        <taxon>Deinococci</taxon>
        <taxon>Deinococcales</taxon>
        <taxon>Deinococcaceae</taxon>
        <taxon>Deinococcus</taxon>
    </lineage>
</organism>
<feature type="signal peptide" evidence="1">
    <location>
        <begin position="1"/>
        <end position="24"/>
    </location>
</feature>
<dbReference type="RefSeq" id="WP_143720842.1">
    <property type="nucleotide sequence ID" value="NZ_VKDB01000010.1"/>
</dbReference>
<comment type="caution">
    <text evidence="2">The sequence shown here is derived from an EMBL/GenBank/DDBJ whole genome shotgun (WGS) entry which is preliminary data.</text>
</comment>
<feature type="chain" id="PRO_5021801683" description="DUF4019 domain-containing protein" evidence="1">
    <location>
        <begin position="25"/>
        <end position="166"/>
    </location>
</feature>
<accession>A0A553UWW3</accession>
<evidence type="ECO:0008006" key="4">
    <source>
        <dbReference type="Google" id="ProtNLM"/>
    </source>
</evidence>
<gene>
    <name evidence="2" type="ORF">FNU79_10705</name>
</gene>
<evidence type="ECO:0000313" key="2">
    <source>
        <dbReference type="EMBL" id="TSA84694.1"/>
    </source>
</evidence>
<protein>
    <recommendedName>
        <fullName evidence="4">DUF4019 domain-containing protein</fullName>
    </recommendedName>
</protein>
<keyword evidence="1" id="KW-0732">Signal</keyword>
<proteinExistence type="predicted"/>
<dbReference type="OrthoDB" id="68835at2"/>